<dbReference type="Pfam" id="PF20209">
    <property type="entry name" value="DUF6570"/>
    <property type="match status" value="1"/>
</dbReference>
<protein>
    <recommendedName>
        <fullName evidence="5">Helitron helicase-like domain-containing protein</fullName>
    </recommendedName>
</protein>
<accession>A0AA39IVB3</accession>
<organism evidence="3 4">
    <name type="scientific">Armillaria borealis</name>
    <dbReference type="NCBI Taxonomy" id="47425"/>
    <lineage>
        <taxon>Eukaryota</taxon>
        <taxon>Fungi</taxon>
        <taxon>Dikarya</taxon>
        <taxon>Basidiomycota</taxon>
        <taxon>Agaricomycotina</taxon>
        <taxon>Agaricomycetes</taxon>
        <taxon>Agaricomycetidae</taxon>
        <taxon>Agaricales</taxon>
        <taxon>Marasmiineae</taxon>
        <taxon>Physalacriaceae</taxon>
        <taxon>Armillaria</taxon>
    </lineage>
</organism>
<feature type="domain" description="DUF6570" evidence="2">
    <location>
        <begin position="1"/>
        <end position="117"/>
    </location>
</feature>
<dbReference type="EMBL" id="JAUEPT010000122">
    <property type="protein sequence ID" value="KAK0431125.1"/>
    <property type="molecule type" value="Genomic_DNA"/>
</dbReference>
<reference evidence="3" key="1">
    <citation type="submission" date="2023-06" db="EMBL/GenBank/DDBJ databases">
        <authorList>
            <consortium name="Lawrence Berkeley National Laboratory"/>
            <person name="Ahrendt S."/>
            <person name="Sahu N."/>
            <person name="Indic B."/>
            <person name="Wong-Bajracharya J."/>
            <person name="Merenyi Z."/>
            <person name="Ke H.-M."/>
            <person name="Monk M."/>
            <person name="Kocsube S."/>
            <person name="Drula E."/>
            <person name="Lipzen A."/>
            <person name="Balint B."/>
            <person name="Henrissat B."/>
            <person name="Andreopoulos B."/>
            <person name="Martin F.M."/>
            <person name="Harder C.B."/>
            <person name="Rigling D."/>
            <person name="Ford K.L."/>
            <person name="Foster G.D."/>
            <person name="Pangilinan J."/>
            <person name="Papanicolaou A."/>
            <person name="Barry K."/>
            <person name="LaButti K."/>
            <person name="Viragh M."/>
            <person name="Koriabine M."/>
            <person name="Yan M."/>
            <person name="Riley R."/>
            <person name="Champramary S."/>
            <person name="Plett K.L."/>
            <person name="Tsai I.J."/>
            <person name="Slot J."/>
            <person name="Sipos G."/>
            <person name="Plett J."/>
            <person name="Nagy L.G."/>
            <person name="Grigoriev I.V."/>
        </authorList>
    </citation>
    <scope>NUCLEOTIDE SEQUENCE</scope>
    <source>
        <strain evidence="3">FPL87.14</strain>
    </source>
</reference>
<comment type="caution">
    <text evidence="3">The sequence shown here is derived from an EMBL/GenBank/DDBJ whole genome shotgun (WGS) entry which is preliminary data.</text>
</comment>
<keyword evidence="4" id="KW-1185">Reference proteome</keyword>
<dbReference type="InterPro" id="IPR046700">
    <property type="entry name" value="DUF6570"/>
</dbReference>
<dbReference type="Proteomes" id="UP001175226">
    <property type="component" value="Unassembled WGS sequence"/>
</dbReference>
<evidence type="ECO:0000259" key="1">
    <source>
        <dbReference type="Pfam" id="PF14214"/>
    </source>
</evidence>
<proteinExistence type="predicted"/>
<dbReference type="Pfam" id="PF14214">
    <property type="entry name" value="Helitron_like_N"/>
    <property type="match status" value="1"/>
</dbReference>
<sequence>MPEHALARGTWLGEVPPVLQDLTFMEKMLIARMRHTCAFVQISTGMRKMKANVIAFENPTPKIYDILPPPIEDIQEVMAILFTGPAKPTLDDFKRTPVLVRRNPVFKALNWLRLNHDMPPVSVEYKERLTNKTPKGISDGVEDGECPFIDLETMTSTAMKSRVLAVGQSAHSKSIWNNPHLYPKLFPWLFPYGKGGIGDTMFSDDKHKRLLMMYHDKRFQRDPTFAFVAFSHIQVKASTSGTFLLADRKNFQAITQWLMNVNQSHIACYQIIRDLDHVAGKYMNNEIWSLIADKGAPSWYITLSPVDNQHPLDKHFIEIPLLDHKQRQSAAAWFFNFLVNLFIEEFLGCFYGNTSGYYGTVEQQGALSPQETKIINWLEACHTGDFFLDSKQEVWAAVDERSKNGDYVDPTLKLPAPPPPCCTAVHDNCPKCDDTKHWENEFRAEVDDLVICSNVHDCERARFPRKLYSTTEVDVDSGSLNIKKQLTYVMRCNTDVTSLSSGTAIKAIVLYISNYITKSSLKTHVVFDVICDIFAKSTDVLQSHLPEKEKARRLIGKIVNLLAVKLELRAPMLAMYLLGHPDHYTDHKFIPLYWTNFVNEVRKFWTPSNEDSEGSDNMIIVRQGGELHGFSPVMDYTLCNRELDHLCLYDWVHLCKQVQKCKSKKARDADTISNDYTNNRDDDAQEDMPTHKIPKNRYFFLDEHPFKKTHYLQKRKENEYLILNFVGGTLPRRDGGDREYYCCTMLTLFKPWRSSADLKESVQNWHEAFESYAFSS</sequence>
<evidence type="ECO:0000313" key="3">
    <source>
        <dbReference type="EMBL" id="KAK0431125.1"/>
    </source>
</evidence>
<evidence type="ECO:0008006" key="5">
    <source>
        <dbReference type="Google" id="ProtNLM"/>
    </source>
</evidence>
<name>A0AA39IVB3_9AGAR</name>
<dbReference type="InterPro" id="IPR025476">
    <property type="entry name" value="Helitron_helicase-like"/>
</dbReference>
<evidence type="ECO:0000259" key="2">
    <source>
        <dbReference type="Pfam" id="PF20209"/>
    </source>
</evidence>
<gene>
    <name evidence="3" type="ORF">EV421DRAFT_1893411</name>
</gene>
<evidence type="ECO:0000313" key="4">
    <source>
        <dbReference type="Proteomes" id="UP001175226"/>
    </source>
</evidence>
<feature type="domain" description="Helitron helicase-like" evidence="1">
    <location>
        <begin position="211"/>
        <end position="365"/>
    </location>
</feature>
<dbReference type="AlphaFoldDB" id="A0AA39IVB3"/>